<organism evidence="1 2">
    <name type="scientific">Malaciobacter pacificus</name>
    <dbReference type="NCBI Taxonomy" id="1080223"/>
    <lineage>
        <taxon>Bacteria</taxon>
        <taxon>Pseudomonadati</taxon>
        <taxon>Campylobacterota</taxon>
        <taxon>Epsilonproteobacteria</taxon>
        <taxon>Campylobacterales</taxon>
        <taxon>Arcobacteraceae</taxon>
        <taxon>Malaciobacter</taxon>
    </lineage>
</organism>
<dbReference type="EMBL" id="CP035928">
    <property type="protein sequence ID" value="QEP34742.1"/>
    <property type="molecule type" value="Genomic_DNA"/>
</dbReference>
<reference evidence="2" key="2">
    <citation type="submission" date="2019-09" db="EMBL/GenBank/DDBJ databases">
        <title>Complete genome sequencing of four Arcobacter species reveals a diverse suite of mobile elements.</title>
        <authorList>
            <person name="On S.L.W."/>
            <person name="Miller W.G."/>
            <person name="Biggs P."/>
            <person name="Cornelius A."/>
            <person name="Vandamme P."/>
        </authorList>
    </citation>
    <scope>NUCLEOTIDE SEQUENCE [LARGE SCALE GENOMIC DNA]</scope>
    <source>
        <strain evidence="2">LMG 26638</strain>
    </source>
</reference>
<dbReference type="RefSeq" id="WP_130233671.1">
    <property type="nucleotide sequence ID" value="NZ_BMEF01000035.1"/>
</dbReference>
<evidence type="ECO:0000313" key="2">
    <source>
        <dbReference type="Proteomes" id="UP000322726"/>
    </source>
</evidence>
<name>A0A5C2HED6_9BACT</name>
<keyword evidence="2" id="KW-1185">Reference proteome</keyword>
<dbReference type="KEGG" id="apai:APAC_1646"/>
<evidence type="ECO:0000313" key="1">
    <source>
        <dbReference type="EMBL" id="QEP34742.1"/>
    </source>
</evidence>
<reference evidence="1 2" key="3">
    <citation type="submission" date="2019-09" db="EMBL/GenBank/DDBJ databases">
        <title>Taxonomic note: a critical rebuttal of the proposed division of the genus Arcobacter into six genera, emended descriptions of Arcobacter anaerophilus and the genus Arcobacter, and an assessment of genus-level boundaries for Epsilonproteobacteria using in silico genomic comparator tools.</title>
        <authorList>
            <person name="On S.L.W."/>
            <person name="Miller W.G."/>
            <person name="Biggs P."/>
            <person name="Cornelius A."/>
            <person name="Vandamme P."/>
        </authorList>
    </citation>
    <scope>NUCLEOTIDE SEQUENCE [LARGE SCALE GENOMIC DNA]</scope>
    <source>
        <strain evidence="1 2">LMG 26638</strain>
    </source>
</reference>
<dbReference type="Proteomes" id="UP000322726">
    <property type="component" value="Chromosome"/>
</dbReference>
<gene>
    <name evidence="1" type="ORF">APAC_1646</name>
</gene>
<reference evidence="1 2" key="1">
    <citation type="submission" date="2019-09" db="EMBL/GenBank/DDBJ databases">
        <title>Complete genome sequencing of four Arcobacter species reveals a diverse suite of mobile elements.</title>
        <authorList>
            <person name="Miller W.G."/>
            <person name="Yee E."/>
            <person name="Bono J.L."/>
        </authorList>
    </citation>
    <scope>NUCLEOTIDE SEQUENCE [LARGE SCALE GENOMIC DNA]</scope>
    <source>
        <strain evidence="1 2">LMG 26638</strain>
    </source>
</reference>
<accession>A0A5C2HED6</accession>
<dbReference type="AlphaFoldDB" id="A0A5C2HED6"/>
<dbReference type="OrthoDB" id="2929212at2"/>
<protein>
    <submittedName>
        <fullName evidence="1">Uncharacterized protein</fullName>
    </submittedName>
</protein>
<proteinExistence type="predicted"/>
<sequence length="171" mass="20549">MDWTLVKFGQYRNIEGKKRNKTLPEILFHDADWFFWAYEQGALVRNGIPKDEVELMYYRARRIKPMKGCYVNHFLYYDDTSWGFSFISIEEAKKYHSDLIGGGTFDKDYNNWDSTYRTILQFIDLSFPRQQKEYDKKGCKEFANDLKDFLGIKRISRKSAEKFFSNEDNFI</sequence>